<dbReference type="KEGG" id="pnl:PNK_1212"/>
<name>A0A0U5JCL1_9BACT</name>
<feature type="compositionally biased region" description="Low complexity" evidence="1">
    <location>
        <begin position="18"/>
        <end position="34"/>
    </location>
</feature>
<organism evidence="2 3">
    <name type="scientific">Candidatus Protochlamydia naegleriophila</name>
    <dbReference type="NCBI Taxonomy" id="389348"/>
    <lineage>
        <taxon>Bacteria</taxon>
        <taxon>Pseudomonadati</taxon>
        <taxon>Chlamydiota</taxon>
        <taxon>Chlamydiia</taxon>
        <taxon>Parachlamydiales</taxon>
        <taxon>Parachlamydiaceae</taxon>
        <taxon>Candidatus Protochlamydia</taxon>
    </lineage>
</organism>
<evidence type="ECO:0000313" key="3">
    <source>
        <dbReference type="Proteomes" id="UP000069902"/>
    </source>
</evidence>
<dbReference type="Proteomes" id="UP000069902">
    <property type="component" value="Chromosome cPNK"/>
</dbReference>
<accession>A0A0U5JCL1</accession>
<keyword evidence="3" id="KW-1185">Reference proteome</keyword>
<evidence type="ECO:0000313" key="2">
    <source>
        <dbReference type="EMBL" id="CUI16829.1"/>
    </source>
</evidence>
<dbReference type="STRING" id="389348.PNK_1212"/>
<sequence>MPYSIKDFPILTNNFPLSDSSSQSQQRTQSSNFSRIRHPFKPLKNDARLSLSFILNSLVDSPPIRMPSLFLVESDCVKIQLQTSEGLYFGGFLTLKKRGPRSLSLQKWGYV</sequence>
<protein>
    <submittedName>
        <fullName evidence="2">Uncharacterized protein</fullName>
    </submittedName>
</protein>
<dbReference type="PATRIC" id="fig|389348.3.peg.1343"/>
<reference evidence="3" key="1">
    <citation type="submission" date="2015-09" db="EMBL/GenBank/DDBJ databases">
        <authorList>
            <person name="Bertelli C."/>
        </authorList>
    </citation>
    <scope>NUCLEOTIDE SEQUENCE [LARGE SCALE GENOMIC DNA]</scope>
    <source>
        <strain evidence="3">KNic</strain>
    </source>
</reference>
<proteinExistence type="predicted"/>
<gene>
    <name evidence="2" type="ORF">PNK_1212</name>
</gene>
<dbReference type="AlphaFoldDB" id="A0A0U5JCL1"/>
<dbReference type="EMBL" id="LN879502">
    <property type="protein sequence ID" value="CUI16829.1"/>
    <property type="molecule type" value="Genomic_DNA"/>
</dbReference>
<evidence type="ECO:0000256" key="1">
    <source>
        <dbReference type="SAM" id="MobiDB-lite"/>
    </source>
</evidence>
<dbReference type="InParanoid" id="A0A0U5JCL1"/>
<feature type="region of interest" description="Disordered" evidence="1">
    <location>
        <begin position="16"/>
        <end position="38"/>
    </location>
</feature>